<evidence type="ECO:0000256" key="3">
    <source>
        <dbReference type="ARBA" id="ARBA00022801"/>
    </source>
</evidence>
<dbReference type="InterPro" id="IPR017484">
    <property type="entry name" value="Kynurenine_formamidase_bac"/>
</dbReference>
<feature type="binding site" evidence="7">
    <location>
        <position position="170"/>
    </location>
    <ligand>
        <name>Zn(2+)</name>
        <dbReference type="ChEBI" id="CHEBI:29105"/>
        <label>1</label>
    </ligand>
</feature>
<keyword evidence="3 7" id="KW-0378">Hydrolase</keyword>
<evidence type="ECO:0000256" key="2">
    <source>
        <dbReference type="ARBA" id="ARBA00022723"/>
    </source>
</evidence>
<evidence type="ECO:0000256" key="4">
    <source>
        <dbReference type="ARBA" id="ARBA00022833"/>
    </source>
</evidence>
<evidence type="ECO:0000313" key="8">
    <source>
        <dbReference type="EMBL" id="GAA0328218.1"/>
    </source>
</evidence>
<evidence type="ECO:0000256" key="5">
    <source>
        <dbReference type="ARBA" id="ARBA00023079"/>
    </source>
</evidence>
<keyword evidence="9" id="KW-1185">Reference proteome</keyword>
<evidence type="ECO:0000256" key="6">
    <source>
        <dbReference type="ARBA" id="ARBA00048496"/>
    </source>
</evidence>
<dbReference type="EC" id="3.5.1.9" evidence="7"/>
<dbReference type="SUPFAM" id="SSF102198">
    <property type="entry name" value="Putative cyclase"/>
    <property type="match status" value="1"/>
</dbReference>
<reference evidence="8 9" key="1">
    <citation type="journal article" date="2019" name="Int. J. Syst. Evol. Microbiol.">
        <title>The Global Catalogue of Microorganisms (GCM) 10K type strain sequencing project: providing services to taxonomists for standard genome sequencing and annotation.</title>
        <authorList>
            <consortium name="The Broad Institute Genomics Platform"/>
            <consortium name="The Broad Institute Genome Sequencing Center for Infectious Disease"/>
            <person name="Wu L."/>
            <person name="Ma J."/>
        </authorList>
    </citation>
    <scope>NUCLEOTIDE SEQUENCE [LARGE SCALE GENOMIC DNA]</scope>
    <source>
        <strain evidence="8 9">JCM 9731</strain>
    </source>
</reference>
<comment type="cofactor">
    <cofactor evidence="7">
        <name>Zn(2+)</name>
        <dbReference type="ChEBI" id="CHEBI:29105"/>
    </cofactor>
    <text evidence="7">Binds 2 zinc ions per subunit.</text>
</comment>
<dbReference type="InterPro" id="IPR007325">
    <property type="entry name" value="KFase/CYL"/>
</dbReference>
<dbReference type="EMBL" id="BAAADJ010000019">
    <property type="protein sequence ID" value="GAA0328218.1"/>
    <property type="molecule type" value="Genomic_DNA"/>
</dbReference>
<organism evidence="8 9">
    <name type="scientific">Bacillus carboniphilus</name>
    <dbReference type="NCBI Taxonomy" id="86663"/>
    <lineage>
        <taxon>Bacteria</taxon>
        <taxon>Bacillati</taxon>
        <taxon>Bacillota</taxon>
        <taxon>Bacilli</taxon>
        <taxon>Bacillales</taxon>
        <taxon>Bacillaceae</taxon>
        <taxon>Bacillus</taxon>
    </lineage>
</organism>
<evidence type="ECO:0000256" key="1">
    <source>
        <dbReference type="ARBA" id="ARBA00002204"/>
    </source>
</evidence>
<feature type="binding site" evidence="7">
    <location>
        <position position="17"/>
    </location>
    <ligand>
        <name>substrate</name>
    </ligand>
</feature>
<sequence>MKIIDISMPLNKNTAEWPGDTPFTYKVNWTKEESGSVNVGCIETSTHIGTHVDAPFHFDDHAPRIHQMELDRYVGKALVVNCQGLKSVGAEHLENIDLSDVTIVLLKTMSWNDRSHFPENITYLEPSLGPMLQKNGVRLVGVDTPSVDPVDSKELGAHHSLWEHDVAILEGLVLNDVETKVYECIALPLRIEGADGSPVRAILREI</sequence>
<dbReference type="InterPro" id="IPR037175">
    <property type="entry name" value="KFase_sf"/>
</dbReference>
<feature type="active site" description="Proton donor/acceptor" evidence="7">
    <location>
        <position position="57"/>
    </location>
</feature>
<comment type="similarity">
    <text evidence="7">Belongs to the Cyclase 1 superfamily. KynB family.</text>
</comment>
<comment type="catalytic activity">
    <reaction evidence="6 7">
        <text>N-formyl-L-kynurenine + H2O = L-kynurenine + formate + H(+)</text>
        <dbReference type="Rhea" id="RHEA:13009"/>
        <dbReference type="ChEBI" id="CHEBI:15377"/>
        <dbReference type="ChEBI" id="CHEBI:15378"/>
        <dbReference type="ChEBI" id="CHEBI:15740"/>
        <dbReference type="ChEBI" id="CHEBI:57959"/>
        <dbReference type="ChEBI" id="CHEBI:58629"/>
        <dbReference type="EC" id="3.5.1.9"/>
    </reaction>
</comment>
<protein>
    <recommendedName>
        <fullName evidence="7">Kynurenine formamidase</fullName>
        <shortName evidence="7">KFA</shortName>
        <shortName evidence="7">KFase</shortName>
        <ecNumber evidence="7">3.5.1.9</ecNumber>
    </recommendedName>
    <alternativeName>
        <fullName evidence="7">Arylformamidase</fullName>
    </alternativeName>
    <alternativeName>
        <fullName evidence="7">N-formylkynurenine formamidase</fullName>
        <shortName evidence="7">FKF</shortName>
    </alternativeName>
</protein>
<dbReference type="NCBIfam" id="TIGR03035">
    <property type="entry name" value="trp_arylform"/>
    <property type="match status" value="1"/>
</dbReference>
<gene>
    <name evidence="7 8" type="primary">kynB</name>
    <name evidence="8" type="ORF">GCM10008967_18390</name>
</gene>
<feature type="binding site" evidence="7">
    <location>
        <position position="170"/>
    </location>
    <ligand>
        <name>Zn(2+)</name>
        <dbReference type="ChEBI" id="CHEBI:29105"/>
        <label>2</label>
    </ligand>
</feature>
<comment type="subunit">
    <text evidence="7">Homodimer.</text>
</comment>
<comment type="pathway">
    <text evidence="7">Amino-acid degradation; L-tryptophan degradation via kynurenine pathway; L-kynurenine from L-tryptophan: step 2/2.</text>
</comment>
<feature type="binding site" evidence="7">
    <location>
        <position position="158"/>
    </location>
    <ligand>
        <name>Zn(2+)</name>
        <dbReference type="ChEBI" id="CHEBI:29105"/>
        <label>2</label>
    </ligand>
</feature>
<dbReference type="Proteomes" id="UP001500782">
    <property type="component" value="Unassembled WGS sequence"/>
</dbReference>
<name>A0ABN0W7R5_9BACI</name>
<keyword evidence="2 7" id="KW-0479">Metal-binding</keyword>
<feature type="binding site" evidence="7">
    <location>
        <position position="53"/>
    </location>
    <ligand>
        <name>Zn(2+)</name>
        <dbReference type="ChEBI" id="CHEBI:29105"/>
        <label>2</label>
    </ligand>
</feature>
<feature type="binding site" evidence="7">
    <location>
        <position position="47"/>
    </location>
    <ligand>
        <name>Zn(2+)</name>
        <dbReference type="ChEBI" id="CHEBI:29105"/>
        <label>1</label>
    </ligand>
</feature>
<dbReference type="PANTHER" id="PTHR31118:SF32">
    <property type="entry name" value="KYNURENINE FORMAMIDASE"/>
    <property type="match status" value="1"/>
</dbReference>
<feature type="binding site" evidence="7">
    <location>
        <position position="51"/>
    </location>
    <ligand>
        <name>Zn(2+)</name>
        <dbReference type="ChEBI" id="CHEBI:29105"/>
        <label>1</label>
    </ligand>
</feature>
<accession>A0ABN0W7R5</accession>
<keyword evidence="4 7" id="KW-0862">Zinc</keyword>
<proteinExistence type="inferred from homology"/>
<dbReference type="PANTHER" id="PTHR31118">
    <property type="entry name" value="CYCLASE-LIKE PROTEIN 2"/>
    <property type="match status" value="1"/>
</dbReference>
<evidence type="ECO:0000256" key="7">
    <source>
        <dbReference type="HAMAP-Rule" id="MF_01969"/>
    </source>
</evidence>
<comment type="caution">
    <text evidence="8">The sequence shown here is derived from an EMBL/GenBank/DDBJ whole genome shotgun (WGS) entry which is preliminary data.</text>
</comment>
<dbReference type="Pfam" id="PF04199">
    <property type="entry name" value="Cyclase"/>
    <property type="match status" value="1"/>
</dbReference>
<dbReference type="HAMAP" id="MF_01969">
    <property type="entry name" value="KynB"/>
    <property type="match status" value="1"/>
</dbReference>
<dbReference type="RefSeq" id="WP_343798411.1">
    <property type="nucleotide sequence ID" value="NZ_BAAADJ010000019.1"/>
</dbReference>
<keyword evidence="5 7" id="KW-0823">Tryptophan catabolism</keyword>
<feature type="binding site" evidence="7">
    <location>
        <position position="53"/>
    </location>
    <ligand>
        <name>Zn(2+)</name>
        <dbReference type="ChEBI" id="CHEBI:29105"/>
        <label>1</label>
    </ligand>
</feature>
<evidence type="ECO:0000313" key="9">
    <source>
        <dbReference type="Proteomes" id="UP001500782"/>
    </source>
</evidence>
<comment type="function">
    <text evidence="1 7">Catalyzes the hydrolysis of N-formyl-L-kynurenine to L-kynurenine, the second step in the kynurenine pathway of tryptophan degradation.</text>
</comment>
<dbReference type="Gene3D" id="3.50.30.50">
    <property type="entry name" value="Putative cyclase"/>
    <property type="match status" value="1"/>
</dbReference>